<sequence>MVSDTSARRSEDGSGRTCRGCGKELPPHTGRGRPKKSCNRSCESKAYRKAAAERAQDALAAALVPPRGGNGGGPEDGLERGSTQRQELLELAGRMQRIAAGYLERIDAVAAGTSDDKGGVEALRLLESSLDALTGRMLRLGRTIRYETLHGYGDWSPLAGMPAQQQVPAAPAEPALVPPRGGNAPALPQPPADRPQPDPGPVSAPSDGADLTPPRGGIQDGRSPAPIPPRGGTSAAAPAEPAPQPDPLDLLPLDRRGLGPTTYSSPLPEIGPAWEIRGWADQNGLCMVARGDQLVGWTEAGLGGRDGWIAFVGFAEPLTYLVDAQDRPIRHSSAGRAAQSISLALRQDPTLDPTRT</sequence>
<dbReference type="EMBL" id="JBHSOC010000050">
    <property type="protein sequence ID" value="MFC5644628.1"/>
    <property type="molecule type" value="Genomic_DNA"/>
</dbReference>
<dbReference type="Proteomes" id="UP001596066">
    <property type="component" value="Unassembled WGS sequence"/>
</dbReference>
<organism evidence="2 3">
    <name type="scientific">Kitasatospora cinereorecta</name>
    <dbReference type="NCBI Taxonomy" id="285560"/>
    <lineage>
        <taxon>Bacteria</taxon>
        <taxon>Bacillati</taxon>
        <taxon>Actinomycetota</taxon>
        <taxon>Actinomycetes</taxon>
        <taxon>Kitasatosporales</taxon>
        <taxon>Streptomycetaceae</taxon>
        <taxon>Kitasatospora</taxon>
    </lineage>
</organism>
<feature type="compositionally biased region" description="Low complexity" evidence="1">
    <location>
        <begin position="164"/>
        <end position="179"/>
    </location>
</feature>
<feature type="region of interest" description="Disordered" evidence="1">
    <location>
        <begin position="1"/>
        <end position="42"/>
    </location>
</feature>
<comment type="caution">
    <text evidence="2">The sequence shown here is derived from an EMBL/GenBank/DDBJ whole genome shotgun (WGS) entry which is preliminary data.</text>
</comment>
<evidence type="ECO:0000256" key="1">
    <source>
        <dbReference type="SAM" id="MobiDB-lite"/>
    </source>
</evidence>
<keyword evidence="3" id="KW-1185">Reference proteome</keyword>
<evidence type="ECO:0000313" key="3">
    <source>
        <dbReference type="Proteomes" id="UP001596066"/>
    </source>
</evidence>
<evidence type="ECO:0000313" key="2">
    <source>
        <dbReference type="EMBL" id="MFC5644628.1"/>
    </source>
</evidence>
<dbReference type="RefSeq" id="WP_380231814.1">
    <property type="nucleotide sequence ID" value="NZ_JBHSOC010000050.1"/>
</dbReference>
<gene>
    <name evidence="2" type="ORF">ACFPZF_25130</name>
</gene>
<protein>
    <submittedName>
        <fullName evidence="2">Uncharacterized protein</fullName>
    </submittedName>
</protein>
<feature type="compositionally biased region" description="Basic and acidic residues" evidence="1">
    <location>
        <begin position="1"/>
        <end position="14"/>
    </location>
</feature>
<feature type="region of interest" description="Disordered" evidence="1">
    <location>
        <begin position="61"/>
        <end position="82"/>
    </location>
</feature>
<feature type="compositionally biased region" description="Pro residues" evidence="1">
    <location>
        <begin position="187"/>
        <end position="202"/>
    </location>
</feature>
<name>A0ABW0VGF5_9ACTN</name>
<proteinExistence type="predicted"/>
<reference evidence="3" key="1">
    <citation type="journal article" date="2019" name="Int. J. Syst. Evol. Microbiol.">
        <title>The Global Catalogue of Microorganisms (GCM) 10K type strain sequencing project: providing services to taxonomists for standard genome sequencing and annotation.</title>
        <authorList>
            <consortium name="The Broad Institute Genomics Platform"/>
            <consortium name="The Broad Institute Genome Sequencing Center for Infectious Disease"/>
            <person name="Wu L."/>
            <person name="Ma J."/>
        </authorList>
    </citation>
    <scope>NUCLEOTIDE SEQUENCE [LARGE SCALE GENOMIC DNA]</scope>
    <source>
        <strain evidence="3">CGMCC 4.1622</strain>
    </source>
</reference>
<feature type="region of interest" description="Disordered" evidence="1">
    <location>
        <begin position="164"/>
        <end position="270"/>
    </location>
</feature>
<accession>A0ABW0VGF5</accession>